<dbReference type="PANTHER" id="PTHR13369">
    <property type="match status" value="1"/>
</dbReference>
<gene>
    <name evidence="1" type="ORF">MGAL_10B033762</name>
</gene>
<accession>A0A8B6FUB5</accession>
<dbReference type="SUPFAM" id="SSF47616">
    <property type="entry name" value="GST C-terminal domain-like"/>
    <property type="match status" value="1"/>
</dbReference>
<dbReference type="AlphaFoldDB" id="A0A8B6FUB5"/>
<organism evidence="1 2">
    <name type="scientific">Mytilus galloprovincialis</name>
    <name type="common">Mediterranean mussel</name>
    <dbReference type="NCBI Taxonomy" id="29158"/>
    <lineage>
        <taxon>Eukaryota</taxon>
        <taxon>Metazoa</taxon>
        <taxon>Spiralia</taxon>
        <taxon>Lophotrochozoa</taxon>
        <taxon>Mollusca</taxon>
        <taxon>Bivalvia</taxon>
        <taxon>Autobranchia</taxon>
        <taxon>Pteriomorphia</taxon>
        <taxon>Mytilida</taxon>
        <taxon>Mytiloidea</taxon>
        <taxon>Mytilidae</taxon>
        <taxon>Mytilinae</taxon>
        <taxon>Mytilus</taxon>
    </lineage>
</organism>
<dbReference type="OrthoDB" id="206598at2759"/>
<dbReference type="InterPro" id="IPR036282">
    <property type="entry name" value="Glutathione-S-Trfase_C_sf"/>
</dbReference>
<comment type="caution">
    <text evidence="1">The sequence shown here is derived from an EMBL/GenBank/DDBJ whole genome shotgun (WGS) entry which is preliminary data.</text>
</comment>
<dbReference type="GO" id="GO:0005737">
    <property type="term" value="C:cytoplasm"/>
    <property type="evidence" value="ECO:0007669"/>
    <property type="project" value="TreeGrafter"/>
</dbReference>
<dbReference type="EMBL" id="UYJE01007317">
    <property type="protein sequence ID" value="VDI53618.1"/>
    <property type="molecule type" value="Genomic_DNA"/>
</dbReference>
<dbReference type="PANTHER" id="PTHR13369:SF0">
    <property type="entry name" value="GLUTATHIONE S-TRANSFERASE C-TERMINAL DOMAIN-CONTAINING PROTEIN"/>
    <property type="match status" value="1"/>
</dbReference>
<evidence type="ECO:0008006" key="3">
    <source>
        <dbReference type="Google" id="ProtNLM"/>
    </source>
</evidence>
<name>A0A8B6FUB5_MYTGA</name>
<dbReference type="Proteomes" id="UP000596742">
    <property type="component" value="Unassembled WGS sequence"/>
</dbReference>
<dbReference type="Gene3D" id="1.20.1050.10">
    <property type="match status" value="1"/>
</dbReference>
<sequence length="673" mass="76177">MASNIIYLEGKAIDDETILVPLSSAALLFVVQYCSPESFSLKFTRTNLDEANCFKISRDTLDKTEHVFDIDDEQDCLLPVIRQTDDIWVRSGLCGTIRYIVSQAHFDRPQEHLDDLLLELGNYASLHNAILTFSRISHIIISVRFSTESHFSTHGFRGGSLKACAEVSGWTKLCEVELPDTVSQLVNKIRNEESTVFSLPEDLMKLEWHFLKPPKIHNDDKTKRPFLKQIQKEADNLKTEEDVTEFQYNREIHNPHGVTKFYVNVNAEYETVRSKTNNKNIKSKKEKKSNSVIIGGSDGENVQDISSVNNLKNLLKKMTIDNLEFSHLYSEGTTITMADLILYTNIYHLFESLDFKIASVQHHLKHIITWFDHMTSLPRVHQTAIQCGYKLGKLAKNRNMTSPIEFTVEEGLFEKINEDEMELSRRCRGKYRPIKPDVWSALDKVVKGEIQIETGIHPRGDNTAILWSEVPEGVYPGLDLPKKRLLRKCEQLENLVTAVLELAKPGDVIVDFCSGGGHLGIAVAHFLPECKCNQDYFRGKFDIGMCLHACGVATDMVLKQCLQNNASFVICPCCYGGIQNTHLMTYPTSKYYKDSGIVYKDFLTLGHAADQTEFKLVLEEQGKYCANLVDTDRAALAKEHGYKVTLCSLNPLTCTPKNNLLIGIAPEHKTEPS</sequence>
<evidence type="ECO:0000313" key="2">
    <source>
        <dbReference type="Proteomes" id="UP000596742"/>
    </source>
</evidence>
<proteinExistence type="predicted"/>
<evidence type="ECO:0000313" key="1">
    <source>
        <dbReference type="EMBL" id="VDI53618.1"/>
    </source>
</evidence>
<keyword evidence="2" id="KW-1185">Reference proteome</keyword>
<reference evidence="1" key="1">
    <citation type="submission" date="2018-11" db="EMBL/GenBank/DDBJ databases">
        <authorList>
            <person name="Alioto T."/>
            <person name="Alioto T."/>
        </authorList>
    </citation>
    <scope>NUCLEOTIDE SEQUENCE</scope>
</reference>
<protein>
    <recommendedName>
        <fullName evidence="3">Glutathione S-transferase C-terminal domain-containing protein</fullName>
    </recommendedName>
</protein>